<dbReference type="Proteomes" id="UP000284243">
    <property type="component" value="Unassembled WGS sequence"/>
</dbReference>
<keyword evidence="2" id="KW-0489">Methyltransferase</keyword>
<accession>A0A412TMS8</accession>
<dbReference type="GO" id="GO:0032259">
    <property type="term" value="P:methylation"/>
    <property type="evidence" value="ECO:0007669"/>
    <property type="project" value="UniProtKB-KW"/>
</dbReference>
<gene>
    <name evidence="2" type="ORF">DWW57_13500</name>
</gene>
<dbReference type="InterPro" id="IPR000257">
    <property type="entry name" value="Uroporphyrinogen_deCOase"/>
</dbReference>
<organism evidence="2 3">
    <name type="scientific">Odoribacter splanchnicus</name>
    <dbReference type="NCBI Taxonomy" id="28118"/>
    <lineage>
        <taxon>Bacteria</taxon>
        <taxon>Pseudomonadati</taxon>
        <taxon>Bacteroidota</taxon>
        <taxon>Bacteroidia</taxon>
        <taxon>Bacteroidales</taxon>
        <taxon>Odoribacteraceae</taxon>
        <taxon>Odoribacter</taxon>
    </lineage>
</organism>
<dbReference type="AlphaFoldDB" id="A0A412TMS8"/>
<sequence length="338" mass="37231">MEKKNMKEWMGKVMSDTTRIAIPIMTHPGIELSGRKVIDAVTDGEVHAEAIVALNQKYPASASTVIMDLTVEAEAFGAEVVFPEDEVPSVTGRLLHNYKEVEALQIPSLDGPRVQEYLKANQMVAEMIDDKPSFGGCIGPFSLAGRLFDMTEIMMAIYTEPETITLLLKKCTSFITSYCRAMKERGAAGVIIAEPAAGLISNEDCSEFSSKYVKEIVDKVQDDHFMVVLHNCGNTGHCTQAMLEAGAMAYHFGNKIDITEALKQCPEDVLVMGNLDPVGLFKQASAAEVKEATREMLKVTSSWKNYILSSGCDVPPHTPLENIEAFYEALEEYNQTRN</sequence>
<evidence type="ECO:0000313" key="2">
    <source>
        <dbReference type="EMBL" id="RGU55134.1"/>
    </source>
</evidence>
<name>A0A412TMS8_9BACT</name>
<dbReference type="GO" id="GO:0004853">
    <property type="term" value="F:uroporphyrinogen decarboxylase activity"/>
    <property type="evidence" value="ECO:0007669"/>
    <property type="project" value="InterPro"/>
</dbReference>
<dbReference type="PANTHER" id="PTHR47099">
    <property type="entry name" value="METHYLCOBAMIDE:COM METHYLTRANSFERASE MTBA"/>
    <property type="match status" value="1"/>
</dbReference>
<proteinExistence type="predicted"/>
<dbReference type="GO" id="GO:0008168">
    <property type="term" value="F:methyltransferase activity"/>
    <property type="evidence" value="ECO:0007669"/>
    <property type="project" value="UniProtKB-KW"/>
</dbReference>
<reference evidence="2 3" key="1">
    <citation type="submission" date="2018-08" db="EMBL/GenBank/DDBJ databases">
        <title>A genome reference for cultivated species of the human gut microbiota.</title>
        <authorList>
            <person name="Zou Y."/>
            <person name="Xue W."/>
            <person name="Luo G."/>
        </authorList>
    </citation>
    <scope>NUCLEOTIDE SEQUENCE [LARGE SCALE GENOMIC DNA]</scope>
    <source>
        <strain evidence="2 3">AF16-14</strain>
    </source>
</reference>
<evidence type="ECO:0000313" key="3">
    <source>
        <dbReference type="Proteomes" id="UP000284243"/>
    </source>
</evidence>
<keyword evidence="2" id="KW-0808">Transferase</keyword>
<dbReference type="GO" id="GO:0006779">
    <property type="term" value="P:porphyrin-containing compound biosynthetic process"/>
    <property type="evidence" value="ECO:0007669"/>
    <property type="project" value="InterPro"/>
</dbReference>
<dbReference type="Pfam" id="PF01208">
    <property type="entry name" value="URO-D"/>
    <property type="match status" value="1"/>
</dbReference>
<dbReference type="RefSeq" id="WP_046405794.1">
    <property type="nucleotide sequence ID" value="NZ_JADMUD010000033.1"/>
</dbReference>
<dbReference type="Gene3D" id="3.20.20.210">
    <property type="match status" value="1"/>
</dbReference>
<protein>
    <submittedName>
        <fullName evidence="2">Methylcobamide--CoM methyltransferase</fullName>
    </submittedName>
</protein>
<dbReference type="PANTHER" id="PTHR47099:SF1">
    <property type="entry name" value="METHYLCOBAMIDE:COM METHYLTRANSFERASE MTBA"/>
    <property type="match status" value="1"/>
</dbReference>
<dbReference type="InterPro" id="IPR052024">
    <property type="entry name" value="Methanogen_methyltrans"/>
</dbReference>
<dbReference type="CDD" id="cd03465">
    <property type="entry name" value="URO-D_like"/>
    <property type="match status" value="1"/>
</dbReference>
<dbReference type="SUPFAM" id="SSF51726">
    <property type="entry name" value="UROD/MetE-like"/>
    <property type="match status" value="1"/>
</dbReference>
<dbReference type="EMBL" id="QRYC01000021">
    <property type="protein sequence ID" value="RGU55134.1"/>
    <property type="molecule type" value="Genomic_DNA"/>
</dbReference>
<dbReference type="InterPro" id="IPR038071">
    <property type="entry name" value="UROD/MetE-like_sf"/>
</dbReference>
<comment type="caution">
    <text evidence="2">The sequence shown here is derived from an EMBL/GenBank/DDBJ whole genome shotgun (WGS) entry which is preliminary data.</text>
</comment>
<evidence type="ECO:0000259" key="1">
    <source>
        <dbReference type="Pfam" id="PF01208"/>
    </source>
</evidence>
<feature type="domain" description="Uroporphyrinogen decarboxylase (URO-D)" evidence="1">
    <location>
        <begin position="29"/>
        <end position="333"/>
    </location>
</feature>